<gene>
    <name evidence="3" type="ORF">TMSB3V08_LOCUS10806</name>
</gene>
<evidence type="ECO:0000256" key="1">
    <source>
        <dbReference type="SAM" id="MobiDB-lite"/>
    </source>
</evidence>
<protein>
    <submittedName>
        <fullName evidence="3">Uncharacterized protein</fullName>
    </submittedName>
</protein>
<name>A0A7R9EHM3_9NEOP</name>
<keyword evidence="2" id="KW-0812">Transmembrane</keyword>
<feature type="region of interest" description="Disordered" evidence="1">
    <location>
        <begin position="88"/>
        <end position="149"/>
    </location>
</feature>
<feature type="transmembrane region" description="Helical" evidence="2">
    <location>
        <begin position="21"/>
        <end position="42"/>
    </location>
</feature>
<dbReference type="EMBL" id="OB797181">
    <property type="protein sequence ID" value="CAD7434149.1"/>
    <property type="molecule type" value="Genomic_DNA"/>
</dbReference>
<feature type="compositionally biased region" description="Low complexity" evidence="1">
    <location>
        <begin position="129"/>
        <end position="138"/>
    </location>
</feature>
<keyword evidence="2" id="KW-1133">Transmembrane helix</keyword>
<evidence type="ECO:0000313" key="3">
    <source>
        <dbReference type="EMBL" id="CAD7434149.1"/>
    </source>
</evidence>
<evidence type="ECO:0000256" key="2">
    <source>
        <dbReference type="SAM" id="Phobius"/>
    </source>
</evidence>
<feature type="transmembrane region" description="Helical" evidence="2">
    <location>
        <begin position="196"/>
        <end position="219"/>
    </location>
</feature>
<sequence length="384" mass="41416">MKRRPDHFPVWSDIGHFKNQLLILLATSLSTALCGSSLALSGKQPNGHLMRRESLLFLLLAALAATGSPNGEDDLYKDRQGRDSYLEAYQDSHGSGPTSEVVFPSPEHEGPHESPSYYTPSSPPPYTAPSPAHSYYTPSSPPPYTAPAPAHSYGPPLSPSYPVYGPPPSSVYGAPHSAPTNGFNLMGLDIHTILKILLKITIFKLIVKFITILCLLLFIPKFDMGSNTSTPMDEERRDYGVGRGGSEESINALTHLVLNAIENNSTLDTATESTADCQDNLYCNLARAAKIVDSKTSFTGEASDPPRSNLPHLGRDTRVVVGGGVKRKKVEEGYDERWEVKGGLATASCSAATLISKRPARVDASDASTLTRSAPGRLFSHHTL</sequence>
<reference evidence="3" key="1">
    <citation type="submission" date="2020-11" db="EMBL/GenBank/DDBJ databases">
        <authorList>
            <person name="Tran Van P."/>
        </authorList>
    </citation>
    <scope>NUCLEOTIDE SEQUENCE</scope>
</reference>
<proteinExistence type="predicted"/>
<accession>A0A7R9EHM3</accession>
<dbReference type="AlphaFoldDB" id="A0A7R9EHM3"/>
<organism evidence="3">
    <name type="scientific">Timema monikensis</name>
    <dbReference type="NCBI Taxonomy" id="170555"/>
    <lineage>
        <taxon>Eukaryota</taxon>
        <taxon>Metazoa</taxon>
        <taxon>Ecdysozoa</taxon>
        <taxon>Arthropoda</taxon>
        <taxon>Hexapoda</taxon>
        <taxon>Insecta</taxon>
        <taxon>Pterygota</taxon>
        <taxon>Neoptera</taxon>
        <taxon>Polyneoptera</taxon>
        <taxon>Phasmatodea</taxon>
        <taxon>Timematodea</taxon>
        <taxon>Timematoidea</taxon>
        <taxon>Timematidae</taxon>
        <taxon>Timema</taxon>
    </lineage>
</organism>
<keyword evidence="2" id="KW-0472">Membrane</keyword>